<protein>
    <submittedName>
        <fullName evidence="2">Uncharacterized protein</fullName>
    </submittedName>
</protein>
<reference evidence="2 3" key="1">
    <citation type="submission" date="2016-02" db="EMBL/GenBank/DDBJ databases">
        <title>Biosynthesis of antibiotic leucinostatins and their inhibition on Phytophthora in bio-control Purpureocillium lilacinum.</title>
        <authorList>
            <person name="Wang G."/>
            <person name="Liu Z."/>
            <person name="Lin R."/>
            <person name="Li E."/>
            <person name="Mao Z."/>
            <person name="Ling J."/>
            <person name="Yin W."/>
            <person name="Xie B."/>
        </authorList>
    </citation>
    <scope>NUCLEOTIDE SEQUENCE [LARGE SCALE GENOMIC DNA]</scope>
    <source>
        <strain evidence="1">PLBJ-1</strain>
        <strain evidence="2">PLFJ-1</strain>
    </source>
</reference>
<dbReference type="EMBL" id="LSBI01000009">
    <property type="protein sequence ID" value="OAQ80908.1"/>
    <property type="molecule type" value="Genomic_DNA"/>
</dbReference>
<organism evidence="2 3">
    <name type="scientific">Purpureocillium lilacinum</name>
    <name type="common">Paecilomyces lilacinus</name>
    <dbReference type="NCBI Taxonomy" id="33203"/>
    <lineage>
        <taxon>Eukaryota</taxon>
        <taxon>Fungi</taxon>
        <taxon>Dikarya</taxon>
        <taxon>Ascomycota</taxon>
        <taxon>Pezizomycotina</taxon>
        <taxon>Sordariomycetes</taxon>
        <taxon>Hypocreomycetidae</taxon>
        <taxon>Hypocreales</taxon>
        <taxon>Ophiocordycipitaceae</taxon>
        <taxon>Purpureocillium</taxon>
    </lineage>
</organism>
<dbReference type="Proteomes" id="UP000078240">
    <property type="component" value="Unassembled WGS sequence"/>
</dbReference>
<dbReference type="AlphaFoldDB" id="A0A179GTX2"/>
<evidence type="ECO:0000313" key="3">
    <source>
        <dbReference type="Proteomes" id="UP000078340"/>
    </source>
</evidence>
<evidence type="ECO:0000313" key="1">
    <source>
        <dbReference type="EMBL" id="OAQ75277.1"/>
    </source>
</evidence>
<proteinExistence type="predicted"/>
<evidence type="ECO:0000313" key="2">
    <source>
        <dbReference type="EMBL" id="OAQ80908.1"/>
    </source>
</evidence>
<name>A0A179GTX2_PURLI</name>
<sequence length="91" mass="10137">MHDSRMCVPGQDRRVSFPASARPHLCNLVQRSAVPKIDGRWMRAQPQKSPSPFSFELEPRRHSQRRAGVVPCPAPFCLVRLSSPAGAEACQ</sequence>
<accession>A0A179GTX2</accession>
<dbReference type="EMBL" id="LSBH01000008">
    <property type="protein sequence ID" value="OAQ75277.1"/>
    <property type="molecule type" value="Genomic_DNA"/>
</dbReference>
<gene>
    <name evidence="1" type="ORF">VFPBJ_09252</name>
    <name evidence="2" type="ORF">VFPFJ_09361</name>
</gene>
<dbReference type="Proteomes" id="UP000078340">
    <property type="component" value="Unassembled WGS sequence"/>
</dbReference>
<comment type="caution">
    <text evidence="2">The sequence shown here is derived from an EMBL/GenBank/DDBJ whole genome shotgun (WGS) entry which is preliminary data.</text>
</comment>